<proteinExistence type="predicted"/>
<keyword evidence="3" id="KW-1185">Reference proteome</keyword>
<dbReference type="RefSeq" id="WP_378066208.1">
    <property type="nucleotide sequence ID" value="NZ_JBHSBL010000007.1"/>
</dbReference>
<dbReference type="Gene3D" id="3.90.1150.200">
    <property type="match status" value="1"/>
</dbReference>
<protein>
    <submittedName>
        <fullName evidence="2">Iron chaperone</fullName>
    </submittedName>
</protein>
<evidence type="ECO:0000313" key="2">
    <source>
        <dbReference type="EMBL" id="MFC4065176.1"/>
    </source>
</evidence>
<sequence length="134" mass="14836">MTRTYDGFTAAERSAMKERAKELKNGAKETEVLAKIAEMSGSDREVGERLHDLIRSAAPGLTPKLWYGMPAYARDGKVVCFFQPAAKFKSRYAMLGFSDEAHLDDGEMWPTYFAITEFSADVASRISALVSRAA</sequence>
<organism evidence="2 3">
    <name type="scientific">Actinoplanes subglobosus</name>
    <dbReference type="NCBI Taxonomy" id="1547892"/>
    <lineage>
        <taxon>Bacteria</taxon>
        <taxon>Bacillati</taxon>
        <taxon>Actinomycetota</taxon>
        <taxon>Actinomycetes</taxon>
        <taxon>Micromonosporales</taxon>
        <taxon>Micromonosporaceae</taxon>
        <taxon>Actinoplanes</taxon>
    </lineage>
</organism>
<evidence type="ECO:0000259" key="1">
    <source>
        <dbReference type="Pfam" id="PF08818"/>
    </source>
</evidence>
<name>A0ABV8ING5_9ACTN</name>
<accession>A0ABV8ING5</accession>
<dbReference type="InterPro" id="IPR014922">
    <property type="entry name" value="YdhG-like"/>
</dbReference>
<dbReference type="Pfam" id="PF08818">
    <property type="entry name" value="DUF1801"/>
    <property type="match status" value="1"/>
</dbReference>
<gene>
    <name evidence="2" type="ORF">ACFO0C_09545</name>
</gene>
<evidence type="ECO:0000313" key="3">
    <source>
        <dbReference type="Proteomes" id="UP001595867"/>
    </source>
</evidence>
<dbReference type="Proteomes" id="UP001595867">
    <property type="component" value="Unassembled WGS sequence"/>
</dbReference>
<dbReference type="EMBL" id="JBHSBL010000007">
    <property type="protein sequence ID" value="MFC4065176.1"/>
    <property type="molecule type" value="Genomic_DNA"/>
</dbReference>
<reference evidence="3" key="1">
    <citation type="journal article" date="2019" name="Int. J. Syst. Evol. Microbiol.">
        <title>The Global Catalogue of Microorganisms (GCM) 10K type strain sequencing project: providing services to taxonomists for standard genome sequencing and annotation.</title>
        <authorList>
            <consortium name="The Broad Institute Genomics Platform"/>
            <consortium name="The Broad Institute Genome Sequencing Center for Infectious Disease"/>
            <person name="Wu L."/>
            <person name="Ma J."/>
        </authorList>
    </citation>
    <scope>NUCLEOTIDE SEQUENCE [LARGE SCALE GENOMIC DNA]</scope>
    <source>
        <strain evidence="3">TBRC 5832</strain>
    </source>
</reference>
<dbReference type="SUPFAM" id="SSF159888">
    <property type="entry name" value="YdhG-like"/>
    <property type="match status" value="1"/>
</dbReference>
<comment type="caution">
    <text evidence="2">The sequence shown here is derived from an EMBL/GenBank/DDBJ whole genome shotgun (WGS) entry which is preliminary data.</text>
</comment>
<feature type="domain" description="YdhG-like" evidence="1">
    <location>
        <begin position="44"/>
        <end position="105"/>
    </location>
</feature>